<evidence type="ECO:0000313" key="8">
    <source>
        <dbReference type="Proteomes" id="UP000676565"/>
    </source>
</evidence>
<evidence type="ECO:0000256" key="4">
    <source>
        <dbReference type="ARBA" id="ARBA00023270"/>
    </source>
</evidence>
<dbReference type="RefSeq" id="WP_210656587.1">
    <property type="nucleotide sequence ID" value="NZ_JAGKQQ010000001.1"/>
</dbReference>
<keyword evidence="3" id="KW-0456">Lyase</keyword>
<keyword evidence="8" id="KW-1185">Reference proteome</keyword>
<dbReference type="InterPro" id="IPR007565">
    <property type="entry name" value="4HFCP_synth"/>
</dbReference>
<accession>A0ABS5BUU5</accession>
<dbReference type="Pfam" id="PF04476">
    <property type="entry name" value="4HFCP_synth"/>
    <property type="match status" value="1"/>
</dbReference>
<evidence type="ECO:0000256" key="6">
    <source>
        <dbReference type="ARBA" id="ARBA00047628"/>
    </source>
</evidence>
<comment type="catalytic activity">
    <reaction evidence="6">
        <text>2 D-glyceraldehyde 3-phosphate = 4-(hydroxymethyl)-2-furancarboxaldehyde phosphate + phosphate + 2 H2O</text>
        <dbReference type="Rhea" id="RHEA:43536"/>
        <dbReference type="ChEBI" id="CHEBI:15377"/>
        <dbReference type="ChEBI" id="CHEBI:43474"/>
        <dbReference type="ChEBI" id="CHEBI:59776"/>
        <dbReference type="ChEBI" id="CHEBI:83407"/>
        <dbReference type="EC" id="4.2.3.153"/>
    </reaction>
</comment>
<name>A0ABS5BUU5_9BACT</name>
<organism evidence="7 8">
    <name type="scientific">Gemmata palustris</name>
    <dbReference type="NCBI Taxonomy" id="2822762"/>
    <lineage>
        <taxon>Bacteria</taxon>
        <taxon>Pseudomonadati</taxon>
        <taxon>Planctomycetota</taxon>
        <taxon>Planctomycetia</taxon>
        <taxon>Gemmatales</taxon>
        <taxon>Gemmataceae</taxon>
        <taxon>Gemmata</taxon>
    </lineage>
</organism>
<evidence type="ECO:0000313" key="7">
    <source>
        <dbReference type="EMBL" id="MBP3957490.1"/>
    </source>
</evidence>
<reference evidence="7 8" key="1">
    <citation type="submission" date="2021-04" db="EMBL/GenBank/DDBJ databases">
        <authorList>
            <person name="Ivanova A."/>
        </authorList>
    </citation>
    <scope>NUCLEOTIDE SEQUENCE [LARGE SCALE GENOMIC DNA]</scope>
    <source>
        <strain evidence="7 8">G18</strain>
    </source>
</reference>
<dbReference type="Proteomes" id="UP000676565">
    <property type="component" value="Unassembled WGS sequence"/>
</dbReference>
<evidence type="ECO:0000256" key="2">
    <source>
        <dbReference type="ARBA" id="ARBA00012553"/>
    </source>
</evidence>
<keyword evidence="4" id="KW-0704">Schiff base</keyword>
<dbReference type="EC" id="4.2.3.153" evidence="2"/>
<protein>
    <recommendedName>
        <fullName evidence="2">(5-formylfuran-3-yl)methyl phosphate synthase</fullName>
        <ecNumber evidence="2">4.2.3.153</ecNumber>
    </recommendedName>
    <alternativeName>
        <fullName evidence="5">4-(hydroxymethyl)-2-furancarboxaldehyde-phosphate synthase</fullName>
    </alternativeName>
</protein>
<proteinExistence type="predicted"/>
<evidence type="ECO:0000256" key="5">
    <source>
        <dbReference type="ARBA" id="ARBA00032523"/>
    </source>
</evidence>
<comment type="function">
    <text evidence="1">Catalyzes the formation of 4-(hydroxymethyl)-2-furancarboxaldehyde phosphate (4-HFC-P) from two molecules of glyceraldehyde-3-P (GA-3-P).</text>
</comment>
<evidence type="ECO:0000256" key="3">
    <source>
        <dbReference type="ARBA" id="ARBA00023239"/>
    </source>
</evidence>
<dbReference type="PIRSF" id="PIRSF015957">
    <property type="entry name" value="UCP015957"/>
    <property type="match status" value="1"/>
</dbReference>
<sequence length="237" mass="25269">MSTTPGLLVSVRSADEVAAALAGGADLIDVKEPAKGPLAPAEAEVVAAVIDAVDGQVSVSAALGEWSPNAITEAHWHLELPLQYVKWGLAGYAPTPGWGEDLLDTRRELPIGTEMVAVAYADWERAKSVPPAEVAKFAKRFRFKAFLLDTWGKDGKTLLDFMTAKEIAGLVDGLKRVYTTVVIGGSLRPEQVKQLKGVAPDYFAVRTSACAAGKRDGVIDATRVKKWKEVLAGVKVS</sequence>
<dbReference type="EMBL" id="JAGKQQ010000001">
    <property type="protein sequence ID" value="MBP3957490.1"/>
    <property type="molecule type" value="Genomic_DNA"/>
</dbReference>
<comment type="caution">
    <text evidence="7">The sequence shown here is derived from an EMBL/GenBank/DDBJ whole genome shotgun (WGS) entry which is preliminary data.</text>
</comment>
<gene>
    <name evidence="7" type="ORF">J8F10_19760</name>
</gene>
<evidence type="ECO:0000256" key="1">
    <source>
        <dbReference type="ARBA" id="ARBA00003810"/>
    </source>
</evidence>